<dbReference type="Pfam" id="PF08352">
    <property type="entry name" value="oligo_HPY"/>
    <property type="match status" value="1"/>
</dbReference>
<dbReference type="AlphaFoldDB" id="A0A084EX32"/>
<keyword evidence="7" id="KW-1185">Reference proteome</keyword>
<proteinExistence type="inferred from homology"/>
<evidence type="ECO:0000256" key="1">
    <source>
        <dbReference type="ARBA" id="ARBA00005417"/>
    </source>
</evidence>
<dbReference type="SUPFAM" id="SSF52540">
    <property type="entry name" value="P-loop containing nucleoside triphosphate hydrolases"/>
    <property type="match status" value="1"/>
</dbReference>
<evidence type="ECO:0000256" key="2">
    <source>
        <dbReference type="ARBA" id="ARBA00022448"/>
    </source>
</evidence>
<dbReference type="Gene3D" id="3.40.50.300">
    <property type="entry name" value="P-loop containing nucleotide triphosphate hydrolases"/>
    <property type="match status" value="1"/>
</dbReference>
<dbReference type="PANTHER" id="PTHR43776">
    <property type="entry name" value="TRANSPORT ATP-BINDING PROTEIN"/>
    <property type="match status" value="1"/>
</dbReference>
<dbReference type="InterPro" id="IPR017871">
    <property type="entry name" value="ABC_transporter-like_CS"/>
</dbReference>
<dbReference type="InterPro" id="IPR013563">
    <property type="entry name" value="Oligopep_ABC_C"/>
</dbReference>
<evidence type="ECO:0000313" key="7">
    <source>
        <dbReference type="Proteomes" id="UP000028537"/>
    </source>
</evidence>
<evidence type="ECO:0000256" key="3">
    <source>
        <dbReference type="ARBA" id="ARBA00022741"/>
    </source>
</evidence>
<accession>A0A084EX32</accession>
<protein>
    <submittedName>
        <fullName evidence="6">Oligopeptide ABC transporter, ATP-binding protein</fullName>
    </submittedName>
</protein>
<organism evidence="6 7">
    <name type="scientific">Ureaplasma diversum NCTC 246</name>
    <dbReference type="NCBI Taxonomy" id="1188241"/>
    <lineage>
        <taxon>Bacteria</taxon>
        <taxon>Bacillati</taxon>
        <taxon>Mycoplasmatota</taxon>
        <taxon>Mycoplasmoidales</taxon>
        <taxon>Mycoplasmoidaceae</taxon>
        <taxon>Ureaplasma</taxon>
    </lineage>
</organism>
<dbReference type="GO" id="GO:0016887">
    <property type="term" value="F:ATP hydrolysis activity"/>
    <property type="evidence" value="ECO:0007669"/>
    <property type="project" value="InterPro"/>
</dbReference>
<name>A0A084EX32_9BACT</name>
<evidence type="ECO:0000259" key="5">
    <source>
        <dbReference type="PROSITE" id="PS50893"/>
    </source>
</evidence>
<dbReference type="PANTHER" id="PTHR43776:SF7">
    <property type="entry name" value="D,D-DIPEPTIDE TRANSPORT ATP-BINDING PROTEIN DDPF-RELATED"/>
    <property type="match status" value="1"/>
</dbReference>
<comment type="caution">
    <text evidence="6">The sequence shown here is derived from an EMBL/GenBank/DDBJ whole genome shotgun (WGS) entry which is preliminary data.</text>
</comment>
<dbReference type="Proteomes" id="UP000028537">
    <property type="component" value="Unassembled WGS sequence"/>
</dbReference>
<comment type="similarity">
    <text evidence="1">Belongs to the ABC transporter superfamily.</text>
</comment>
<dbReference type="Pfam" id="PF00005">
    <property type="entry name" value="ABC_tran"/>
    <property type="match status" value="1"/>
</dbReference>
<dbReference type="CDD" id="cd03257">
    <property type="entry name" value="ABC_NikE_OppD_transporters"/>
    <property type="match status" value="1"/>
</dbReference>
<keyword evidence="4 6" id="KW-0067">ATP-binding</keyword>
<dbReference type="InterPro" id="IPR050319">
    <property type="entry name" value="ABC_transp_ATP-bind"/>
</dbReference>
<gene>
    <name evidence="6" type="primary">oppF-1</name>
    <name evidence="6" type="ORF">UDIV_5840</name>
</gene>
<dbReference type="SMART" id="SM00382">
    <property type="entry name" value="AAA"/>
    <property type="match status" value="1"/>
</dbReference>
<keyword evidence="3" id="KW-0547">Nucleotide-binding</keyword>
<dbReference type="PROSITE" id="PS50893">
    <property type="entry name" value="ABC_TRANSPORTER_2"/>
    <property type="match status" value="1"/>
</dbReference>
<reference evidence="6 7" key="1">
    <citation type="submission" date="2014-02" db="EMBL/GenBank/DDBJ databases">
        <title>Genome sequence of Ureaplasma diversum strain 246.</title>
        <authorList>
            <person name="Sirand-Pugnet P."/>
            <person name="Breton M."/>
            <person name="Dordet-Frisoni E."/>
            <person name="Baranowski E."/>
            <person name="Barre A."/>
            <person name="Couture C."/>
            <person name="Dupuy V."/>
            <person name="Gaurivaud P."/>
            <person name="Jacob D."/>
            <person name="Lemaitre C."/>
            <person name="Manso-Silvan L."/>
            <person name="Nikolski M."/>
            <person name="Nouvel L.-X."/>
            <person name="Poumarat F."/>
            <person name="Tardy F."/>
            <person name="Thebault P."/>
            <person name="Theil S."/>
            <person name="Citti C."/>
            <person name="Thiaucourt F."/>
            <person name="Blanchard A."/>
        </authorList>
    </citation>
    <scope>NUCLEOTIDE SEQUENCE [LARGE SCALE GENOMIC DNA]</scope>
    <source>
        <strain evidence="6 7">NCTC 246</strain>
    </source>
</reference>
<dbReference type="InterPro" id="IPR003439">
    <property type="entry name" value="ABC_transporter-like_ATP-bd"/>
</dbReference>
<dbReference type="InterPro" id="IPR003593">
    <property type="entry name" value="AAA+_ATPase"/>
</dbReference>
<keyword evidence="2" id="KW-0813">Transport</keyword>
<evidence type="ECO:0000313" key="6">
    <source>
        <dbReference type="EMBL" id="KEZ22524.1"/>
    </source>
</evidence>
<feature type="domain" description="ABC transporter" evidence="5">
    <location>
        <begin position="128"/>
        <end position="468"/>
    </location>
</feature>
<dbReference type="eggNOG" id="COG0444">
    <property type="taxonomic scope" value="Bacteria"/>
</dbReference>
<dbReference type="GO" id="GO:0055085">
    <property type="term" value="P:transmembrane transport"/>
    <property type="evidence" value="ECO:0007669"/>
    <property type="project" value="UniProtKB-ARBA"/>
</dbReference>
<dbReference type="EMBL" id="JFDP01000071">
    <property type="protein sequence ID" value="KEZ22524.1"/>
    <property type="molecule type" value="Genomic_DNA"/>
</dbReference>
<dbReference type="InterPro" id="IPR027417">
    <property type="entry name" value="P-loop_NTPase"/>
</dbReference>
<dbReference type="GO" id="GO:0005524">
    <property type="term" value="F:ATP binding"/>
    <property type="evidence" value="ECO:0007669"/>
    <property type="project" value="UniProtKB-KW"/>
</dbReference>
<sequence>MQWKDLLKKIKQVKQTDKKTFEFDTFLFDYVDDLINERNVTNYNENDLATLETKLKSFKETYKLVDDWLILNPKEIQEEVIEPLVFEDNYYTDEELVYGMFPKRQIRTISDQTIKMLNAYDKKRLVEINNLDVTYGSGKKAFRAVKDFNLNVYDGEVLGLVGESGSGKSTIGKALVGLVDYSFGQIKIDNKLLPKQKSSFMKFGKQLKDYKTVSKFMIDKVQMIFQNPTNSLNPHKNIEDVLKEGLNNLKDVLPLYLLQYDEFVFNKIYNQFIKRSNLENQVINFDLLINDIKENDYHNEQYYDAFLAYLTNNQADQTLVDQLYLFKMNRANVINNIFRDQINHKLIMSILKQVGMDESILKRFPLEFSGGQQQRIGIARSIVLRPKLLVADEPISALDVSIQAQVVNIFNDLKEKFNLTIVFIAHDLRMVEYISDRIAVMNKGTLLEIGPTSEIINNPVHPYTKSLLDAVPSIDSNKGSLIGRVYDPNMHDYSVDNQPDWIELENKHFVLATPAELEQWLNEKGASNEQEKN</sequence>
<dbReference type="GO" id="GO:0015833">
    <property type="term" value="P:peptide transport"/>
    <property type="evidence" value="ECO:0007669"/>
    <property type="project" value="InterPro"/>
</dbReference>
<dbReference type="PROSITE" id="PS00211">
    <property type="entry name" value="ABC_TRANSPORTER_1"/>
    <property type="match status" value="1"/>
</dbReference>
<evidence type="ECO:0000256" key="4">
    <source>
        <dbReference type="ARBA" id="ARBA00022840"/>
    </source>
</evidence>